<dbReference type="Pfam" id="PF00057">
    <property type="entry name" value="Ldl_recept_a"/>
    <property type="match status" value="4"/>
</dbReference>
<dbReference type="SUPFAM" id="SSF50494">
    <property type="entry name" value="Trypsin-like serine proteases"/>
    <property type="match status" value="3"/>
</dbReference>
<comment type="caution">
    <text evidence="3">Lacks conserved residue(s) required for the propagation of feature annotation.</text>
</comment>
<dbReference type="GO" id="GO:0006508">
    <property type="term" value="P:proteolysis"/>
    <property type="evidence" value="ECO:0007669"/>
    <property type="project" value="InterPro"/>
</dbReference>
<evidence type="ECO:0000313" key="7">
    <source>
        <dbReference type="Proteomes" id="UP000053240"/>
    </source>
</evidence>
<keyword evidence="3" id="KW-0768">Sushi</keyword>
<feature type="disulfide bond" evidence="2">
    <location>
        <begin position="237"/>
        <end position="255"/>
    </location>
</feature>
<dbReference type="PROSITE" id="PS00134">
    <property type="entry name" value="TRYPSIN_HIS"/>
    <property type="match status" value="1"/>
</dbReference>
<evidence type="ECO:0000256" key="3">
    <source>
        <dbReference type="PROSITE-ProRule" id="PRU00302"/>
    </source>
</evidence>
<dbReference type="InterPro" id="IPR035976">
    <property type="entry name" value="Sushi/SCR/CCP_sf"/>
</dbReference>
<organism evidence="6 7">
    <name type="scientific">Papilio machaon</name>
    <name type="common">Old World swallowtail butterfly</name>
    <dbReference type="NCBI Taxonomy" id="76193"/>
    <lineage>
        <taxon>Eukaryota</taxon>
        <taxon>Metazoa</taxon>
        <taxon>Ecdysozoa</taxon>
        <taxon>Arthropoda</taxon>
        <taxon>Hexapoda</taxon>
        <taxon>Insecta</taxon>
        <taxon>Pterygota</taxon>
        <taxon>Neoptera</taxon>
        <taxon>Endopterygota</taxon>
        <taxon>Lepidoptera</taxon>
        <taxon>Glossata</taxon>
        <taxon>Ditrysia</taxon>
        <taxon>Papilionoidea</taxon>
        <taxon>Papilionidae</taxon>
        <taxon>Papilioninae</taxon>
        <taxon>Papilio</taxon>
    </lineage>
</organism>
<keyword evidence="7" id="KW-1185">Reference proteome</keyword>
<dbReference type="PANTHER" id="PTHR24252">
    <property type="entry name" value="ACROSIN-RELATED"/>
    <property type="match status" value="1"/>
</dbReference>
<dbReference type="InterPro" id="IPR036055">
    <property type="entry name" value="LDL_receptor-like_sf"/>
</dbReference>
<feature type="domain" description="Peptidase S1" evidence="4">
    <location>
        <begin position="1"/>
        <end position="175"/>
    </location>
</feature>
<dbReference type="InParanoid" id="A0A0N1PIR0"/>
<dbReference type="InterPro" id="IPR001254">
    <property type="entry name" value="Trypsin_dom"/>
</dbReference>
<feature type="disulfide bond" evidence="2">
    <location>
        <begin position="230"/>
        <end position="242"/>
    </location>
</feature>
<dbReference type="InterPro" id="IPR009003">
    <property type="entry name" value="Peptidase_S1_PA"/>
</dbReference>
<dbReference type="STRING" id="76193.A0A0N1PIR0"/>
<dbReference type="Pfam" id="PF00089">
    <property type="entry name" value="Trypsin"/>
    <property type="match status" value="3"/>
</dbReference>
<reference evidence="6 7" key="1">
    <citation type="journal article" date="2015" name="Nat. Commun.">
        <title>Outbred genome sequencing and CRISPR/Cas9 gene editing in butterflies.</title>
        <authorList>
            <person name="Li X."/>
            <person name="Fan D."/>
            <person name="Zhang W."/>
            <person name="Liu G."/>
            <person name="Zhang L."/>
            <person name="Zhao L."/>
            <person name="Fang X."/>
            <person name="Chen L."/>
            <person name="Dong Y."/>
            <person name="Chen Y."/>
            <person name="Ding Y."/>
            <person name="Zhao R."/>
            <person name="Feng M."/>
            <person name="Zhu Y."/>
            <person name="Feng Y."/>
            <person name="Jiang X."/>
            <person name="Zhu D."/>
            <person name="Xiang H."/>
            <person name="Feng X."/>
            <person name="Li S."/>
            <person name="Wang J."/>
            <person name="Zhang G."/>
            <person name="Kronforst M.R."/>
            <person name="Wang W."/>
        </authorList>
    </citation>
    <scope>NUCLEOTIDE SEQUENCE [LARGE SCALE GENOMIC DNA]</scope>
    <source>
        <strain evidence="6">Ya'a_city_454_Pm</strain>
        <tissue evidence="6">Whole body</tissue>
    </source>
</reference>
<evidence type="ECO:0000259" key="4">
    <source>
        <dbReference type="PROSITE" id="PS50240"/>
    </source>
</evidence>
<dbReference type="PROSITE" id="PS50923">
    <property type="entry name" value="SUSHI"/>
    <property type="match status" value="1"/>
</dbReference>
<dbReference type="SUPFAM" id="SSF57424">
    <property type="entry name" value="LDL receptor-like module"/>
    <property type="match status" value="4"/>
</dbReference>
<dbReference type="CDD" id="cd00033">
    <property type="entry name" value="CCP"/>
    <property type="match status" value="1"/>
</dbReference>
<dbReference type="InterPro" id="IPR018114">
    <property type="entry name" value="TRYPSIN_HIS"/>
</dbReference>
<dbReference type="PROSITE" id="PS50068">
    <property type="entry name" value="LDLRA_2"/>
    <property type="match status" value="4"/>
</dbReference>
<keyword evidence="1 2" id="KW-1015">Disulfide bond</keyword>
<protein>
    <submittedName>
        <fullName evidence="6">Low-density lipoprotein receptor-related protein 2</fullName>
    </submittedName>
</protein>
<keyword evidence="6" id="KW-0675">Receptor</keyword>
<feature type="domain" description="Peptidase S1" evidence="4">
    <location>
        <begin position="553"/>
        <end position="781"/>
    </location>
</feature>
<evidence type="ECO:0000259" key="5">
    <source>
        <dbReference type="PROSITE" id="PS50923"/>
    </source>
</evidence>
<accession>A0A0N1PIR0</accession>
<keyword evidence="6" id="KW-0449">Lipoprotein</keyword>
<evidence type="ECO:0000256" key="1">
    <source>
        <dbReference type="ARBA" id="ARBA00023157"/>
    </source>
</evidence>
<dbReference type="InterPro" id="IPR002172">
    <property type="entry name" value="LDrepeatLR_classA_rpt"/>
</dbReference>
<dbReference type="SMART" id="SM00020">
    <property type="entry name" value="Tryp_SPc"/>
    <property type="match status" value="2"/>
</dbReference>
<dbReference type="Gene3D" id="2.40.10.10">
    <property type="entry name" value="Trypsin-like serine proteases"/>
    <property type="match status" value="4"/>
</dbReference>
<feature type="domain" description="Sushi" evidence="5">
    <location>
        <begin position="412"/>
        <end position="472"/>
    </location>
</feature>
<evidence type="ECO:0000313" key="6">
    <source>
        <dbReference type="EMBL" id="KPJ16373.1"/>
    </source>
</evidence>
<dbReference type="FunCoup" id="A0A0N1PIR0">
    <property type="interactions" value="59"/>
</dbReference>
<dbReference type="PRINTS" id="PR00261">
    <property type="entry name" value="LDLRECEPTOR"/>
</dbReference>
<dbReference type="Gene3D" id="4.10.400.10">
    <property type="entry name" value="Low-density Lipoprotein Receptor"/>
    <property type="match status" value="4"/>
</dbReference>
<dbReference type="AlphaFoldDB" id="A0A0N1PIR0"/>
<dbReference type="SUPFAM" id="SSF57535">
    <property type="entry name" value="Complement control module/SCR domain"/>
    <property type="match status" value="1"/>
</dbReference>
<proteinExistence type="predicted"/>
<dbReference type="CDD" id="cd00190">
    <property type="entry name" value="Tryp_SPc"/>
    <property type="match status" value="2"/>
</dbReference>
<dbReference type="SMART" id="SM00192">
    <property type="entry name" value="LDLa"/>
    <property type="match status" value="4"/>
</dbReference>
<gene>
    <name evidence="6" type="ORF">RR48_01357</name>
</gene>
<evidence type="ECO:0000256" key="2">
    <source>
        <dbReference type="PROSITE-ProRule" id="PRU00124"/>
    </source>
</evidence>
<dbReference type="PROSITE" id="PS50240">
    <property type="entry name" value="TRYPSIN_DOM"/>
    <property type="match status" value="3"/>
</dbReference>
<feature type="disulfide bond" evidence="2">
    <location>
        <begin position="355"/>
        <end position="367"/>
    </location>
</feature>
<sequence>MEVIPPLFDEAGGLILVTFPFPPFSYKEMMKGEIDLAKDGRIAAGWGLTTGLAGSEAPRLKVIELPYENYESCLNLTTPALSRYLTYDDKICAGSLDGDALCRGDSGGGLAFPWDEDGKARFYLRGVASTSPPSNDVTVCNVRALTSFTSVIKFEKFYSGRSRNNNICWVHELSSLSEIPQPYRRQALSGTIFILEIKASFLSNHDYMRSNESYSQNLSLNRTKRDLDECSYNEYECKDGSCVRANSDCDGIYDCADGSDEAFSLCRNRKCREKQFRCNYGACVDKFNDVCNKRVDCADGSDELSEKCTGIKLTNGDNFICRNGQLIPKKGRCDGVTDCADGTDENIAACVNITCDIGQFVCEYGGCVDGKSLCNGTAECRDGSDERLDICGRLTLIKVSDISTTEAPVTTPKCVLPPEPQNGVYRIISETNSSDADYVYLQYDCYPGFRLIGEPKILCWRGVWPKIPYCIQTCPLRKDPSIEYQCTEEDLETPRQCEEEEVEGAIVRPACRQPHYYSPVELPYMHCSQGAWSSGPVCVAECGTTPPIVSQLVLGGETARNGEIPWHAGIYFKDPSVNIYQQICGGSLVSTTVVLSAAHCFWNEVTKRLENKHNYAVAVGKLYRDWDHVKDERFVQKSNISKIAVPKLYRGIELDYHHDIAVVIVTKPFEYKLHISPVCLDFRPDFNNEQLQSGQLGKAAGWGLTTKYRGSESQELKVIELPYEDLDRCINLTSRQLKHYVVYDKICAGSLDGEALCRGDSGGGLAFLSEVSGVSRYYLRGGHVAERGELSWHAGIYTGAKQYEQICGGSLIRRSTIVSAAHCFYDDNKEGMKSAKNFAAAVGKIYRAWNDPRDRDGQKRYVKELHIPETYKGSENNYQDDIALVIVDKPFTYTSYIRPVCLDFRTDFEMEQLRPGNMGKVAGWGMKDTSGHASDVLKVVELPVVEFNVCWERAPFEFKSHITSNKFCAGYYNGTALCKGDSGGGLSFSATEFGVIRYYLRGIVSTSPAASDQDLCNALTVTTFTKVTLQETFFSDYLHEEY</sequence>
<dbReference type="GO" id="GO:0004252">
    <property type="term" value="F:serine-type endopeptidase activity"/>
    <property type="evidence" value="ECO:0007669"/>
    <property type="project" value="InterPro"/>
</dbReference>
<dbReference type="InterPro" id="IPR023415">
    <property type="entry name" value="LDLR_class-A_CS"/>
</dbReference>
<dbReference type="PANTHER" id="PTHR24252:SF7">
    <property type="entry name" value="HYALIN"/>
    <property type="match status" value="1"/>
</dbReference>
<dbReference type="EMBL" id="KQ460246">
    <property type="protein sequence ID" value="KPJ16373.1"/>
    <property type="molecule type" value="Genomic_DNA"/>
</dbReference>
<feature type="disulfide bond" evidence="2">
    <location>
        <begin position="362"/>
        <end position="380"/>
    </location>
</feature>
<dbReference type="Proteomes" id="UP000053240">
    <property type="component" value="Unassembled WGS sequence"/>
</dbReference>
<name>A0A0N1PIR0_PAPMA</name>
<dbReference type="CDD" id="cd00112">
    <property type="entry name" value="LDLa"/>
    <property type="match status" value="4"/>
</dbReference>
<dbReference type="PROSITE" id="PS01209">
    <property type="entry name" value="LDLRA_1"/>
    <property type="match status" value="3"/>
</dbReference>
<dbReference type="InterPro" id="IPR000436">
    <property type="entry name" value="Sushi_SCR_CCP_dom"/>
</dbReference>
<dbReference type="InterPro" id="IPR043504">
    <property type="entry name" value="Peptidase_S1_PA_chymotrypsin"/>
</dbReference>
<feature type="disulfide bond" evidence="2">
    <location>
        <begin position="271"/>
        <end position="283"/>
    </location>
</feature>
<feature type="domain" description="Peptidase S1" evidence="4">
    <location>
        <begin position="779"/>
        <end position="1042"/>
    </location>
</feature>
<dbReference type="SMART" id="SM00032">
    <property type="entry name" value="CCP"/>
    <property type="match status" value="1"/>
</dbReference>
<feature type="disulfide bond" evidence="2">
    <location>
        <begin position="321"/>
        <end position="339"/>
    </location>
</feature>
<dbReference type="Gene3D" id="2.10.70.10">
    <property type="entry name" value="Complement Module, domain 1"/>
    <property type="match status" value="1"/>
</dbReference>